<accession>A0AAQ0V5J3</accession>
<evidence type="ECO:0000313" key="2">
    <source>
        <dbReference type="Proteomes" id="UP000282299"/>
    </source>
</evidence>
<evidence type="ECO:0000313" key="1">
    <source>
        <dbReference type="EMBL" id="RSC16876.1"/>
    </source>
</evidence>
<proteinExistence type="predicted"/>
<dbReference type="Proteomes" id="UP000282299">
    <property type="component" value="Unassembled WGS sequence"/>
</dbReference>
<organism evidence="1 2">
    <name type="scientific">Citrobacter koseri</name>
    <name type="common">Citrobacter diversus</name>
    <dbReference type="NCBI Taxonomy" id="545"/>
    <lineage>
        <taxon>Bacteria</taxon>
        <taxon>Pseudomonadati</taxon>
        <taxon>Pseudomonadota</taxon>
        <taxon>Gammaproteobacteria</taxon>
        <taxon>Enterobacterales</taxon>
        <taxon>Enterobacteriaceae</taxon>
        <taxon>Citrobacter</taxon>
    </lineage>
</organism>
<comment type="caution">
    <text evidence="1">The sequence shown here is derived from an EMBL/GenBank/DDBJ whole genome shotgun (WGS) entry which is preliminary data.</text>
</comment>
<reference evidence="2" key="1">
    <citation type="submission" date="2018-10" db="EMBL/GenBank/DDBJ databases">
        <title>FDA dAtabase for Regulatory Grade micrObial Sequences (FDA-ARGOS): Supporting development and validation of Infectious Disease Dx tests.</title>
        <authorList>
            <person name="Goldberg B."/>
            <person name="Campos J."/>
            <person name="Tallon L."/>
            <person name="Sadzewicz L."/>
            <person name="Zhao X."/>
            <person name="Vavikolanu K."/>
            <person name="Mehta A."/>
            <person name="Aluvathingal J."/>
            <person name="Nadendla S."/>
            <person name="Geyer C."/>
            <person name="Nandy P."/>
            <person name="Yan Y."/>
            <person name="Sichtig H."/>
        </authorList>
    </citation>
    <scope>NUCLEOTIDE SEQUENCE [LARGE SCALE GENOMIC DNA]</scope>
    <source>
        <strain evidence="2">FDAARGOS_526</strain>
    </source>
</reference>
<dbReference type="AlphaFoldDB" id="A0AAQ0V5J3"/>
<name>A0AAQ0V5J3_CITKO</name>
<sequence>MDGHGVLPDKFGDRVTSRATGGECCEIARSVGLISEAPSGNKCRMAASALSGLQILKRGRT</sequence>
<protein>
    <submittedName>
        <fullName evidence="1">Uncharacterized protein</fullName>
    </submittedName>
</protein>
<gene>
    <name evidence="1" type="ORF">EGS84_07935</name>
</gene>
<dbReference type="EMBL" id="RKIT01000002">
    <property type="protein sequence ID" value="RSC16876.1"/>
    <property type="molecule type" value="Genomic_DNA"/>
</dbReference>